<name>A0ABX3XKI4_STRPT</name>
<protein>
    <submittedName>
        <fullName evidence="1">Uncharacterized protein</fullName>
    </submittedName>
</protein>
<evidence type="ECO:0000313" key="2">
    <source>
        <dbReference type="Proteomes" id="UP000194225"/>
    </source>
</evidence>
<keyword evidence="2" id="KW-1185">Reference proteome</keyword>
<comment type="caution">
    <text evidence="1">The sequence shown here is derived from an EMBL/GenBank/DDBJ whole genome shotgun (WGS) entry which is preliminary data.</text>
</comment>
<gene>
    <name evidence="1" type="ORF">BG653_07264</name>
</gene>
<dbReference type="RefSeq" id="WP_244329733.1">
    <property type="nucleotide sequence ID" value="NZ_BAABSS010000142.1"/>
</dbReference>
<evidence type="ECO:0000313" key="1">
    <source>
        <dbReference type="EMBL" id="OSY35103.1"/>
    </source>
</evidence>
<reference evidence="1 2" key="1">
    <citation type="submission" date="2016-09" db="EMBL/GenBank/DDBJ databases">
        <title>Streptomyces platensis DSM40041, a candidate organism with high potential of specific P450 cytochromes.</title>
        <authorList>
            <person name="Grumaz C."/>
            <person name="Vainshtein Y."/>
            <person name="Kirstahler P."/>
            <person name="Sohn K."/>
        </authorList>
    </citation>
    <scope>NUCLEOTIDE SEQUENCE [LARGE SCALE GENOMIC DNA]</scope>
    <source>
        <strain evidence="1 2">DSM 40041</strain>
    </source>
</reference>
<organism evidence="1 2">
    <name type="scientific">Streptomyces platensis</name>
    <dbReference type="NCBI Taxonomy" id="58346"/>
    <lineage>
        <taxon>Bacteria</taxon>
        <taxon>Bacillati</taxon>
        <taxon>Actinomycetota</taxon>
        <taxon>Actinomycetes</taxon>
        <taxon>Kitasatosporales</taxon>
        <taxon>Streptomycetaceae</taxon>
        <taxon>Streptomyces</taxon>
    </lineage>
</organism>
<dbReference type="EMBL" id="MIGA01000100">
    <property type="protein sequence ID" value="OSY35103.1"/>
    <property type="molecule type" value="Genomic_DNA"/>
</dbReference>
<sequence length="117" mass="12281">MTGPESPPIKSLPATADGINSAKLARTPSGSGAPKVAAEGVLSALHPDLHTVTVTGIRPGLEIRGLDRGDVPVADWLCSCGWHERARGRKAVIELTARVHVGHCPHRTPETDRKTAA</sequence>
<dbReference type="Proteomes" id="UP000194225">
    <property type="component" value="Unassembled WGS sequence"/>
</dbReference>
<proteinExistence type="predicted"/>
<accession>A0ABX3XKI4</accession>
<dbReference type="GeneID" id="90929082"/>